<dbReference type="EMBL" id="VSRR010046135">
    <property type="protein sequence ID" value="MPC77557.1"/>
    <property type="molecule type" value="Genomic_DNA"/>
</dbReference>
<evidence type="ECO:0000313" key="1">
    <source>
        <dbReference type="EMBL" id="MPC77557.1"/>
    </source>
</evidence>
<organism evidence="1 2">
    <name type="scientific">Portunus trituberculatus</name>
    <name type="common">Swimming crab</name>
    <name type="synonym">Neptunus trituberculatus</name>
    <dbReference type="NCBI Taxonomy" id="210409"/>
    <lineage>
        <taxon>Eukaryota</taxon>
        <taxon>Metazoa</taxon>
        <taxon>Ecdysozoa</taxon>
        <taxon>Arthropoda</taxon>
        <taxon>Crustacea</taxon>
        <taxon>Multicrustacea</taxon>
        <taxon>Malacostraca</taxon>
        <taxon>Eumalacostraca</taxon>
        <taxon>Eucarida</taxon>
        <taxon>Decapoda</taxon>
        <taxon>Pleocyemata</taxon>
        <taxon>Brachyura</taxon>
        <taxon>Eubrachyura</taxon>
        <taxon>Portunoidea</taxon>
        <taxon>Portunidae</taxon>
        <taxon>Portuninae</taxon>
        <taxon>Portunus</taxon>
    </lineage>
</organism>
<gene>
    <name evidence="1" type="ORF">E2C01_072014</name>
</gene>
<comment type="caution">
    <text evidence="1">The sequence shown here is derived from an EMBL/GenBank/DDBJ whole genome shotgun (WGS) entry which is preliminary data.</text>
</comment>
<evidence type="ECO:0000313" key="2">
    <source>
        <dbReference type="Proteomes" id="UP000324222"/>
    </source>
</evidence>
<keyword evidence="2" id="KW-1185">Reference proteome</keyword>
<name>A0A5B7I7U0_PORTR</name>
<accession>A0A5B7I7U0</accession>
<dbReference type="Proteomes" id="UP000324222">
    <property type="component" value="Unassembled WGS sequence"/>
</dbReference>
<dbReference type="AlphaFoldDB" id="A0A5B7I7U0"/>
<protein>
    <submittedName>
        <fullName evidence="1">Uncharacterized protein</fullName>
    </submittedName>
</protein>
<proteinExistence type="predicted"/>
<reference evidence="1 2" key="1">
    <citation type="submission" date="2019-05" db="EMBL/GenBank/DDBJ databases">
        <title>Another draft genome of Portunus trituberculatus and its Hox gene families provides insights of decapod evolution.</title>
        <authorList>
            <person name="Jeong J.-H."/>
            <person name="Song I."/>
            <person name="Kim S."/>
            <person name="Choi T."/>
            <person name="Kim D."/>
            <person name="Ryu S."/>
            <person name="Kim W."/>
        </authorList>
    </citation>
    <scope>NUCLEOTIDE SEQUENCE [LARGE SCALE GENOMIC DNA]</scope>
    <source>
        <tissue evidence="1">Muscle</tissue>
    </source>
</reference>
<sequence>MNSRRSSALRGKPPLQRCQSLLVWRGVHHLHTDEVNDERDVGKHICRTPVCRHTGVHKRSALILARSASWSLAIKGRRKLWCHSGVLAR</sequence>